<organism evidence="1 2">
    <name type="scientific">Halorientalis persicus</name>
    <dbReference type="NCBI Taxonomy" id="1367881"/>
    <lineage>
        <taxon>Archaea</taxon>
        <taxon>Methanobacteriati</taxon>
        <taxon>Methanobacteriota</taxon>
        <taxon>Stenosarchaea group</taxon>
        <taxon>Halobacteria</taxon>
        <taxon>Halobacteriales</taxon>
        <taxon>Haloarculaceae</taxon>
        <taxon>Halorientalis</taxon>
    </lineage>
</organism>
<protein>
    <submittedName>
        <fullName evidence="1">Uncharacterized protein</fullName>
    </submittedName>
</protein>
<reference evidence="2" key="1">
    <citation type="submission" date="2016-10" db="EMBL/GenBank/DDBJ databases">
        <authorList>
            <person name="Varghese N."/>
            <person name="Submissions S."/>
        </authorList>
    </citation>
    <scope>NUCLEOTIDE SEQUENCE [LARGE SCALE GENOMIC DNA]</scope>
    <source>
        <strain evidence="2">IBRC-M 10043</strain>
    </source>
</reference>
<keyword evidence="2" id="KW-1185">Reference proteome</keyword>
<dbReference type="Proteomes" id="UP000198775">
    <property type="component" value="Unassembled WGS sequence"/>
</dbReference>
<gene>
    <name evidence="1" type="ORF">SAMN05216388_10456</name>
</gene>
<evidence type="ECO:0000313" key="2">
    <source>
        <dbReference type="Proteomes" id="UP000198775"/>
    </source>
</evidence>
<accession>A0A1H8VZW1</accession>
<proteinExistence type="predicted"/>
<dbReference type="AlphaFoldDB" id="A0A1H8VZW1"/>
<evidence type="ECO:0000313" key="1">
    <source>
        <dbReference type="EMBL" id="SEP20916.1"/>
    </source>
</evidence>
<sequence length="44" mass="5200">MNETSLSSIKCPLGAAVRARSWWLVFREVQLKAPIYLRWSDRYT</sequence>
<dbReference type="EMBL" id="FOCX01000045">
    <property type="protein sequence ID" value="SEP20916.1"/>
    <property type="molecule type" value="Genomic_DNA"/>
</dbReference>
<name>A0A1H8VZW1_9EURY</name>